<evidence type="ECO:0000259" key="9">
    <source>
        <dbReference type="SMART" id="SM00906"/>
    </source>
</evidence>
<keyword evidence="7" id="KW-0539">Nucleus</keyword>
<name>A0AAD5YKX8_9AGAR</name>
<feature type="compositionally biased region" description="Basic and acidic residues" evidence="8">
    <location>
        <begin position="700"/>
        <end position="710"/>
    </location>
</feature>
<dbReference type="GO" id="GO:0000981">
    <property type="term" value="F:DNA-binding transcription factor activity, RNA polymerase II-specific"/>
    <property type="evidence" value="ECO:0007669"/>
    <property type="project" value="InterPro"/>
</dbReference>
<feature type="region of interest" description="Disordered" evidence="8">
    <location>
        <begin position="650"/>
        <end position="898"/>
    </location>
</feature>
<evidence type="ECO:0000256" key="8">
    <source>
        <dbReference type="SAM" id="MobiDB-lite"/>
    </source>
</evidence>
<evidence type="ECO:0000256" key="2">
    <source>
        <dbReference type="ARBA" id="ARBA00022723"/>
    </source>
</evidence>
<feature type="compositionally biased region" description="Low complexity" evidence="8">
    <location>
        <begin position="690"/>
        <end position="699"/>
    </location>
</feature>
<dbReference type="Pfam" id="PF04082">
    <property type="entry name" value="Fungal_trans"/>
    <property type="match status" value="1"/>
</dbReference>
<comment type="caution">
    <text evidence="10">The sequence shown here is derived from an EMBL/GenBank/DDBJ whole genome shotgun (WGS) entry which is preliminary data.</text>
</comment>
<evidence type="ECO:0000313" key="11">
    <source>
        <dbReference type="Proteomes" id="UP001213000"/>
    </source>
</evidence>
<protein>
    <recommendedName>
        <fullName evidence="9">Xylanolytic transcriptional activator regulatory domain-containing protein</fullName>
    </recommendedName>
</protein>
<dbReference type="Pfam" id="PF00172">
    <property type="entry name" value="Zn_clus"/>
    <property type="match status" value="1"/>
</dbReference>
<dbReference type="CDD" id="cd12148">
    <property type="entry name" value="fungal_TF_MHR"/>
    <property type="match status" value="1"/>
</dbReference>
<dbReference type="GO" id="GO:0005634">
    <property type="term" value="C:nucleus"/>
    <property type="evidence" value="ECO:0007669"/>
    <property type="project" value="UniProtKB-SubCell"/>
</dbReference>
<dbReference type="InterPro" id="IPR007219">
    <property type="entry name" value="XnlR_reg_dom"/>
</dbReference>
<organism evidence="10 11">
    <name type="scientific">Leucocoprinus birnbaumii</name>
    <dbReference type="NCBI Taxonomy" id="56174"/>
    <lineage>
        <taxon>Eukaryota</taxon>
        <taxon>Fungi</taxon>
        <taxon>Dikarya</taxon>
        <taxon>Basidiomycota</taxon>
        <taxon>Agaricomycotina</taxon>
        <taxon>Agaricomycetes</taxon>
        <taxon>Agaricomycetidae</taxon>
        <taxon>Agaricales</taxon>
        <taxon>Agaricineae</taxon>
        <taxon>Agaricaceae</taxon>
        <taxon>Leucocoprinus</taxon>
    </lineage>
</organism>
<evidence type="ECO:0000256" key="4">
    <source>
        <dbReference type="ARBA" id="ARBA00023015"/>
    </source>
</evidence>
<dbReference type="GO" id="GO:0006351">
    <property type="term" value="P:DNA-templated transcription"/>
    <property type="evidence" value="ECO:0007669"/>
    <property type="project" value="InterPro"/>
</dbReference>
<dbReference type="AlphaFoldDB" id="A0AAD5YKX8"/>
<dbReference type="GO" id="GO:0003677">
    <property type="term" value="F:DNA binding"/>
    <property type="evidence" value="ECO:0007669"/>
    <property type="project" value="UniProtKB-KW"/>
</dbReference>
<evidence type="ECO:0000256" key="1">
    <source>
        <dbReference type="ARBA" id="ARBA00004123"/>
    </source>
</evidence>
<keyword evidence="5" id="KW-0238">DNA-binding</keyword>
<feature type="compositionally biased region" description="Low complexity" evidence="8">
    <location>
        <begin position="849"/>
        <end position="870"/>
    </location>
</feature>
<reference evidence="10" key="1">
    <citation type="submission" date="2022-07" db="EMBL/GenBank/DDBJ databases">
        <title>Genome Sequence of Leucocoprinus birnbaumii.</title>
        <authorList>
            <person name="Buettner E."/>
        </authorList>
    </citation>
    <scope>NUCLEOTIDE SEQUENCE</scope>
    <source>
        <strain evidence="10">VT141</strain>
    </source>
</reference>
<evidence type="ECO:0000256" key="5">
    <source>
        <dbReference type="ARBA" id="ARBA00023125"/>
    </source>
</evidence>
<keyword evidence="11" id="KW-1185">Reference proteome</keyword>
<feature type="compositionally biased region" description="Polar residues" evidence="8">
    <location>
        <begin position="811"/>
        <end position="822"/>
    </location>
</feature>
<evidence type="ECO:0000256" key="3">
    <source>
        <dbReference type="ARBA" id="ARBA00022833"/>
    </source>
</evidence>
<evidence type="ECO:0000256" key="7">
    <source>
        <dbReference type="ARBA" id="ARBA00023242"/>
    </source>
</evidence>
<dbReference type="SMART" id="SM00906">
    <property type="entry name" value="Fungal_trans"/>
    <property type="match status" value="1"/>
</dbReference>
<dbReference type="InterPro" id="IPR001138">
    <property type="entry name" value="Zn2Cys6_DnaBD"/>
</dbReference>
<dbReference type="Proteomes" id="UP001213000">
    <property type="component" value="Unassembled WGS sequence"/>
</dbReference>
<keyword evidence="2" id="KW-0479">Metal-binding</keyword>
<evidence type="ECO:0000256" key="6">
    <source>
        <dbReference type="ARBA" id="ARBA00023163"/>
    </source>
</evidence>
<dbReference type="PANTHER" id="PTHR31313:SF81">
    <property type="entry name" value="TY1 ENHANCER ACTIVATOR"/>
    <property type="match status" value="1"/>
</dbReference>
<feature type="region of interest" description="Disordered" evidence="8">
    <location>
        <begin position="1"/>
        <end position="26"/>
    </location>
</feature>
<dbReference type="InterPro" id="IPR036864">
    <property type="entry name" value="Zn2-C6_fun-type_DNA-bd_sf"/>
</dbReference>
<dbReference type="CDD" id="cd00067">
    <property type="entry name" value="GAL4"/>
    <property type="match status" value="1"/>
</dbReference>
<dbReference type="EMBL" id="JANIEX010001182">
    <property type="protein sequence ID" value="KAJ3560388.1"/>
    <property type="molecule type" value="Genomic_DNA"/>
</dbReference>
<feature type="compositionally biased region" description="Basic residues" evidence="8">
    <location>
        <begin position="672"/>
        <end position="688"/>
    </location>
</feature>
<proteinExistence type="predicted"/>
<keyword evidence="4" id="KW-0805">Transcription regulation</keyword>
<dbReference type="InterPro" id="IPR051615">
    <property type="entry name" value="Transcr_Regulatory_Elem"/>
</dbReference>
<accession>A0AAD5YKX8</accession>
<keyword evidence="3" id="KW-0862">Zinc</keyword>
<feature type="domain" description="Xylanolytic transcriptional activator regulatory" evidence="9">
    <location>
        <begin position="329"/>
        <end position="406"/>
    </location>
</feature>
<dbReference type="Gene3D" id="4.10.240.10">
    <property type="entry name" value="Zn(2)-C6 fungal-type DNA-binding domain"/>
    <property type="match status" value="1"/>
</dbReference>
<keyword evidence="6" id="KW-0804">Transcription</keyword>
<comment type="subcellular location">
    <subcellularLocation>
        <location evidence="1">Nucleus</location>
    </subcellularLocation>
</comment>
<sequence length="1072" mass="117622">MSKAQKRSAGTARGPGSKIKCDGGKPSCETCINNGRQSECSYGKEPPRRPRTEAHFQAMLKDNEILREYIRLLESVLEQCSKEHPGSKAHKYLESRPANLEEIPESPEEVVNEVVEEEEEGQDDNDVAKELCLPTQNLRLGEEGGLLLHGGTAPFRYISEPMPPRPSISRLWAVTENPAETYTLLVDGTDEGHFNPHFDWSRHLPTEVHLDRREHDKLLDLIFKFFTSWCLRLIPALFLRDMYRALSVPKNQTPPRLSHYSPMLHNALLALGTAFSDDPDIRDLKARMYFLEKAKGYMEDECSRPHLCVVNALSLIGSFHSSQGDPTLGYVFFGMSARVGQALGLGVDCSSWVQTGYITAEDQIDRNWVYWTTFCQDVCWSLYVGREYCIPSISKTVPIPFTDADFEDMEWAGDQPSSALDAKAFGFTCKLLVITKSIMDVVNALDGPGNRLMILDPKISEIDVALHDWDSKLPDELKNSSKMRQDPNPTLLQLHLTFEWSFILLHRPFFKRRSTRTVIRENTIEHAKICQRAADNTMLLLEAWKKHYTFRYASITLIQTIFAAGTIYLLSALQAVEGTRIAKSQLRQAMENTLLCIDYLKEIGSSWPCATTIAGILKNWMFATKPNIRQRIPDTLSPFSSGILPPKPAAGLAQISARSSEGNGEKGEKVPTKRKSRNLGPSARKRQRNSSVSEEVATSVEDRVSGHQRTESMGSVVPPPPAPSIAINTVPGSNGAVTIPQAIPRSPLSSQGLQLPTPPAAPSPLSSYSPKPDRPSPQPPRSSPFGGHSPSAVVNGLPHTRTSPPRHLQVRASSQHFVSMSPQPQPWPTLPENVGSSDTAMSDATLPVSVQEQIQSQSQSSNSSQGPAQSTPNSDPPPLPASGGDPNDPNGADSPDSFNHEVNLKALAKTSTLAPLFPHYHFWAPGAFNFQAPNPHTSPSTASGSTLPVGGITAAAAAAAEGATIGRPMSPNSYQLAMPNGQRLGEAPFLPFSMVLQDGVERDGDWDIGQEGDSGISALNELEFEFVRFGESGREGDVEMDGRGREGWEDLGGELREEEVQSWFGIVAGAES</sequence>
<dbReference type="GO" id="GO:0008270">
    <property type="term" value="F:zinc ion binding"/>
    <property type="evidence" value="ECO:0007669"/>
    <property type="project" value="InterPro"/>
</dbReference>
<gene>
    <name evidence="10" type="ORF">NP233_g10873</name>
</gene>
<evidence type="ECO:0000313" key="10">
    <source>
        <dbReference type="EMBL" id="KAJ3560388.1"/>
    </source>
</evidence>
<dbReference type="PANTHER" id="PTHR31313">
    <property type="entry name" value="TY1 ENHANCER ACTIVATOR"/>
    <property type="match status" value="1"/>
</dbReference>